<sequence length="119" mass="13481">MKRNTATLLPAARVKRIMQEDEEVGKMSGNVPMVIARATELFLVDLIKKTNTVAEEKKSKSVNLSHLHECVKNTPVFDFLIELIEAKMAENPPEERKRSKKDSGDEAITSSKKRKLEED</sequence>
<keyword evidence="6" id="KW-1185">Reference proteome</keyword>
<evidence type="ECO:0000259" key="4">
    <source>
        <dbReference type="Pfam" id="PF00808"/>
    </source>
</evidence>
<name>A0ABQ0DEW9_9EUKA</name>
<comment type="caution">
    <text evidence="5">The sequence shown here is derived from an EMBL/GenBank/DDBJ whole genome shotgun (WGS) entry which is preliminary data.</text>
</comment>
<dbReference type="EMBL" id="BAAFRS010000080">
    <property type="protein sequence ID" value="GAB1221394.1"/>
    <property type="molecule type" value="Genomic_DNA"/>
</dbReference>
<comment type="subcellular location">
    <subcellularLocation>
        <location evidence="1">Nucleus</location>
    </subcellularLocation>
</comment>
<dbReference type="Gene3D" id="1.10.20.10">
    <property type="entry name" value="Histone, subunit A"/>
    <property type="match status" value="1"/>
</dbReference>
<feature type="domain" description="Transcription factor CBF/NF-Y/archaeal histone" evidence="4">
    <location>
        <begin position="8"/>
        <end position="71"/>
    </location>
</feature>
<evidence type="ECO:0000313" key="6">
    <source>
        <dbReference type="Proteomes" id="UP001628156"/>
    </source>
</evidence>
<reference evidence="5 6" key="1">
    <citation type="journal article" date="2019" name="PLoS Negl. Trop. Dis.">
        <title>Whole genome sequencing of Entamoeba nuttalli reveals mammalian host-related molecular signatures and a novel octapeptide-repeat surface protein.</title>
        <authorList>
            <person name="Tanaka M."/>
            <person name="Makiuchi T."/>
            <person name="Komiyama T."/>
            <person name="Shiina T."/>
            <person name="Osaki K."/>
            <person name="Tachibana H."/>
        </authorList>
    </citation>
    <scope>NUCLEOTIDE SEQUENCE [LARGE SCALE GENOMIC DNA]</scope>
    <source>
        <strain evidence="5 6">P19-061405</strain>
    </source>
</reference>
<accession>A0ABQ0DEW9</accession>
<evidence type="ECO:0000313" key="5">
    <source>
        <dbReference type="EMBL" id="GAB1221394.1"/>
    </source>
</evidence>
<evidence type="ECO:0000256" key="3">
    <source>
        <dbReference type="SAM" id="MobiDB-lite"/>
    </source>
</evidence>
<dbReference type="PANTHER" id="PTHR10252:SF5">
    <property type="entry name" value="DR1-ASSOCIATED COREPRESSOR"/>
    <property type="match status" value="1"/>
</dbReference>
<organism evidence="5 6">
    <name type="scientific">Entamoeba nuttalli</name>
    <dbReference type="NCBI Taxonomy" id="412467"/>
    <lineage>
        <taxon>Eukaryota</taxon>
        <taxon>Amoebozoa</taxon>
        <taxon>Evosea</taxon>
        <taxon>Archamoebae</taxon>
        <taxon>Mastigamoebida</taxon>
        <taxon>Entamoebidae</taxon>
        <taxon>Entamoeba</taxon>
    </lineage>
</organism>
<dbReference type="PANTHER" id="PTHR10252">
    <property type="entry name" value="HISTONE-LIKE TRANSCRIPTION FACTOR CCAAT-RELATED"/>
    <property type="match status" value="1"/>
</dbReference>
<keyword evidence="2" id="KW-0539">Nucleus</keyword>
<evidence type="ECO:0000256" key="2">
    <source>
        <dbReference type="ARBA" id="ARBA00023242"/>
    </source>
</evidence>
<gene>
    <name evidence="5" type="ORF">ENUP19_0080G0032</name>
</gene>
<protein>
    <recommendedName>
        <fullName evidence="4">Transcription factor CBF/NF-Y/archaeal histone domain-containing protein</fullName>
    </recommendedName>
</protein>
<dbReference type="InterPro" id="IPR003958">
    <property type="entry name" value="CBFA_NFYB_domain"/>
</dbReference>
<dbReference type="InterPro" id="IPR050568">
    <property type="entry name" value="Transcr_DNA_Rep_Reg"/>
</dbReference>
<dbReference type="Pfam" id="PF00808">
    <property type="entry name" value="CBFD_NFYB_HMF"/>
    <property type="match status" value="1"/>
</dbReference>
<dbReference type="InterPro" id="IPR009072">
    <property type="entry name" value="Histone-fold"/>
</dbReference>
<proteinExistence type="predicted"/>
<dbReference type="CDD" id="cd22906">
    <property type="entry name" value="HFD_DRAP1"/>
    <property type="match status" value="1"/>
</dbReference>
<feature type="region of interest" description="Disordered" evidence="3">
    <location>
        <begin position="88"/>
        <end position="119"/>
    </location>
</feature>
<dbReference type="Proteomes" id="UP001628156">
    <property type="component" value="Unassembled WGS sequence"/>
</dbReference>
<dbReference type="SUPFAM" id="SSF47113">
    <property type="entry name" value="Histone-fold"/>
    <property type="match status" value="1"/>
</dbReference>
<feature type="compositionally biased region" description="Basic and acidic residues" evidence="3">
    <location>
        <begin position="88"/>
        <end position="104"/>
    </location>
</feature>
<evidence type="ECO:0000256" key="1">
    <source>
        <dbReference type="ARBA" id="ARBA00004123"/>
    </source>
</evidence>